<evidence type="ECO:0000313" key="4">
    <source>
        <dbReference type="EMBL" id="CEM27903.1"/>
    </source>
</evidence>
<dbReference type="EMBL" id="CDMZ01001139">
    <property type="protein sequence ID" value="CEM27903.1"/>
    <property type="molecule type" value="Genomic_DNA"/>
</dbReference>
<name>A0A0G4GEU4_9ALVE</name>
<dbReference type="PhylomeDB" id="A0A0G4GEU4"/>
<keyword evidence="2" id="KW-0812">Transmembrane</keyword>
<organism evidence="4">
    <name type="scientific">Chromera velia CCMP2878</name>
    <dbReference type="NCBI Taxonomy" id="1169474"/>
    <lineage>
        <taxon>Eukaryota</taxon>
        <taxon>Sar</taxon>
        <taxon>Alveolata</taxon>
        <taxon>Colpodellida</taxon>
        <taxon>Chromeraceae</taxon>
        <taxon>Chromera</taxon>
    </lineage>
</organism>
<dbReference type="GO" id="GO:0046513">
    <property type="term" value="P:ceramide biosynthetic process"/>
    <property type="evidence" value="ECO:0007669"/>
    <property type="project" value="TreeGrafter"/>
</dbReference>
<dbReference type="VEuPathDB" id="CryptoDB:Cvel_21545"/>
<dbReference type="AlphaFoldDB" id="A0A0G4GEU4"/>
<dbReference type="GO" id="GO:0016020">
    <property type="term" value="C:membrane"/>
    <property type="evidence" value="ECO:0007669"/>
    <property type="project" value="GOC"/>
</dbReference>
<keyword evidence="2" id="KW-0472">Membrane</keyword>
<dbReference type="GO" id="GO:0042284">
    <property type="term" value="F:sphingolipid delta-4 desaturase activity"/>
    <property type="evidence" value="ECO:0007669"/>
    <property type="project" value="TreeGrafter"/>
</dbReference>
<feature type="compositionally biased region" description="Polar residues" evidence="1">
    <location>
        <begin position="31"/>
        <end position="46"/>
    </location>
</feature>
<dbReference type="SMART" id="SM01269">
    <property type="entry name" value="Lipid_DES"/>
    <property type="match status" value="1"/>
</dbReference>
<dbReference type="InterPro" id="IPR013866">
    <property type="entry name" value="Sphingolipid_d4-desaturase_N"/>
</dbReference>
<feature type="transmembrane region" description="Helical" evidence="2">
    <location>
        <begin position="203"/>
        <end position="223"/>
    </location>
</feature>
<proteinExistence type="predicted"/>
<accession>A0A0G4GEU4</accession>
<reference evidence="4" key="1">
    <citation type="submission" date="2014-11" db="EMBL/GenBank/DDBJ databases">
        <authorList>
            <person name="Otto D Thomas"/>
            <person name="Naeem Raeece"/>
        </authorList>
    </citation>
    <scope>NUCLEOTIDE SEQUENCE</scope>
</reference>
<dbReference type="Pfam" id="PF08557">
    <property type="entry name" value="Lipid_DES"/>
    <property type="match status" value="1"/>
</dbReference>
<feature type="region of interest" description="Disordered" evidence="1">
    <location>
        <begin position="13"/>
        <end position="58"/>
    </location>
</feature>
<dbReference type="Pfam" id="PF00487">
    <property type="entry name" value="FA_desaturase"/>
    <property type="match status" value="1"/>
</dbReference>
<gene>
    <name evidence="4" type="ORF">Cvel_21545</name>
</gene>
<dbReference type="PANTHER" id="PTHR12879:SF8">
    <property type="entry name" value="SPHINGOLIPID DELTA(4)-DESATURASE DES1"/>
    <property type="match status" value="1"/>
</dbReference>
<dbReference type="PANTHER" id="PTHR12879">
    <property type="entry name" value="SPHINGOLIPID DELTA 4 DESATURASE/C-4 HYDROXYLASE PROTEIN DES2"/>
    <property type="match status" value="1"/>
</dbReference>
<evidence type="ECO:0000256" key="1">
    <source>
        <dbReference type="SAM" id="MobiDB-lite"/>
    </source>
</evidence>
<protein>
    <recommendedName>
        <fullName evidence="3">Sphingolipid delta4-desaturase N-terminal domain-containing protein</fullName>
    </recommendedName>
</protein>
<sequence length="370" mass="42057">MSVLRIPKEVTAVVQSADSEPSDEMCKPFLSDSQSTTDNSEPSSCSEDVPSGEATSRSEGFAWTTERQFHDFRRRKILEKYPQIKSLMRPDAGFFPFCALSMCTIWATMVVISVLDLSWTTTVVLAYTVSGTLNHSLQLAVHELSHYLWFPSKLANDALAVATNLCSGWPAALPFKRYHRDHHVFLGVDGMDPDLPTDWEAKFFSSAPLKLLFLILYPLFYSLRPLIFQPKMLDLPEAINLSVVIMWDAMILRVFGSKALFFLVGGTFIGLGLHPLSGHFLAEHYSLFGEESPETASYYGWINKIMYNAGYHVEHHDFPRIPGCKLPEVRRIAAEFYDDLPCHESWPGVLWKFVFDPCLTPFSRLKRKQR</sequence>
<feature type="transmembrane region" description="Helical" evidence="2">
    <location>
        <begin position="94"/>
        <end position="115"/>
    </location>
</feature>
<evidence type="ECO:0000256" key="2">
    <source>
        <dbReference type="SAM" id="Phobius"/>
    </source>
</evidence>
<evidence type="ECO:0000259" key="3">
    <source>
        <dbReference type="SMART" id="SM01269"/>
    </source>
</evidence>
<dbReference type="InterPro" id="IPR005804">
    <property type="entry name" value="FA_desaturase_dom"/>
</dbReference>
<keyword evidence="2" id="KW-1133">Transmembrane helix</keyword>
<feature type="domain" description="Sphingolipid delta4-desaturase N-terminal" evidence="3">
    <location>
        <begin position="56"/>
        <end position="94"/>
    </location>
</feature>